<dbReference type="PANTHER" id="PTHR33392:SF6">
    <property type="entry name" value="POLYISOPRENYL-TEICHOIC ACID--PEPTIDOGLYCAN TEICHOIC ACID TRANSFERASE TAGU"/>
    <property type="match status" value="1"/>
</dbReference>
<evidence type="ECO:0000256" key="1">
    <source>
        <dbReference type="ARBA" id="ARBA00006068"/>
    </source>
</evidence>
<feature type="domain" description="Cell envelope-related transcriptional attenuator" evidence="4">
    <location>
        <begin position="138"/>
        <end position="301"/>
    </location>
</feature>
<evidence type="ECO:0000313" key="6">
    <source>
        <dbReference type="Proteomes" id="UP000429644"/>
    </source>
</evidence>
<feature type="compositionally biased region" description="Low complexity" evidence="2">
    <location>
        <begin position="1"/>
        <end position="22"/>
    </location>
</feature>
<reference evidence="5 6" key="1">
    <citation type="submission" date="2019-10" db="EMBL/GenBank/DDBJ databases">
        <title>Georgenia wutianyii sp. nov. and Georgenia yuyongxinii sp. nov. isolated from plateau pika (Ochotona curzoniae) in the Qinghai-Tibet plateau of China.</title>
        <authorList>
            <person name="Tian Z."/>
        </authorList>
    </citation>
    <scope>NUCLEOTIDE SEQUENCE [LARGE SCALE GENOMIC DNA]</scope>
    <source>
        <strain evidence="5 6">JCM 15130</strain>
    </source>
</reference>
<feature type="region of interest" description="Disordered" evidence="2">
    <location>
        <begin position="389"/>
        <end position="433"/>
    </location>
</feature>
<dbReference type="NCBIfam" id="TIGR00350">
    <property type="entry name" value="lytR_cpsA_psr"/>
    <property type="match status" value="1"/>
</dbReference>
<evidence type="ECO:0000256" key="2">
    <source>
        <dbReference type="SAM" id="MobiDB-lite"/>
    </source>
</evidence>
<feature type="non-terminal residue" evidence="5">
    <location>
        <position position="1"/>
    </location>
</feature>
<feature type="region of interest" description="Disordered" evidence="2">
    <location>
        <begin position="1"/>
        <end position="52"/>
    </location>
</feature>
<evidence type="ECO:0000313" key="5">
    <source>
        <dbReference type="EMBL" id="MPV87616.1"/>
    </source>
</evidence>
<comment type="caution">
    <text evidence="5">The sequence shown here is derived from an EMBL/GenBank/DDBJ whole genome shotgun (WGS) entry which is preliminary data.</text>
</comment>
<accession>A0A7J9USM4</accession>
<keyword evidence="3" id="KW-1133">Transmembrane helix</keyword>
<dbReference type="Pfam" id="PF03816">
    <property type="entry name" value="LytR_cpsA_psr"/>
    <property type="match status" value="1"/>
</dbReference>
<evidence type="ECO:0000259" key="4">
    <source>
        <dbReference type="Pfam" id="PF03816"/>
    </source>
</evidence>
<protein>
    <submittedName>
        <fullName evidence="5">LytR family transcriptional regulator</fullName>
    </submittedName>
</protein>
<comment type="similarity">
    <text evidence="1">Belongs to the LytR/CpsA/Psr (LCP) family.</text>
</comment>
<organism evidence="5 6">
    <name type="scientific">Georgenia ruanii</name>
    <dbReference type="NCBI Taxonomy" id="348442"/>
    <lineage>
        <taxon>Bacteria</taxon>
        <taxon>Bacillati</taxon>
        <taxon>Actinomycetota</taxon>
        <taxon>Actinomycetes</taxon>
        <taxon>Micrococcales</taxon>
        <taxon>Bogoriellaceae</taxon>
        <taxon>Georgenia</taxon>
    </lineage>
</organism>
<proteinExistence type="inferred from homology"/>
<dbReference type="Proteomes" id="UP000429644">
    <property type="component" value="Unassembled WGS sequence"/>
</dbReference>
<gene>
    <name evidence="5" type="ORF">GB882_02965</name>
</gene>
<name>A0A7J9USM4_9MICO</name>
<dbReference type="PANTHER" id="PTHR33392">
    <property type="entry name" value="POLYISOPRENYL-TEICHOIC ACID--PEPTIDOGLYCAN TEICHOIC ACID TRANSFERASE TAGU"/>
    <property type="match status" value="1"/>
</dbReference>
<keyword evidence="6" id="KW-1185">Reference proteome</keyword>
<feature type="transmembrane region" description="Helical" evidence="3">
    <location>
        <begin position="54"/>
        <end position="77"/>
    </location>
</feature>
<dbReference type="AlphaFoldDB" id="A0A7J9USM4"/>
<dbReference type="InterPro" id="IPR004474">
    <property type="entry name" value="LytR_CpsA_psr"/>
</dbReference>
<dbReference type="EMBL" id="WHPD01000650">
    <property type="protein sequence ID" value="MPV87616.1"/>
    <property type="molecule type" value="Genomic_DNA"/>
</dbReference>
<evidence type="ECO:0000256" key="3">
    <source>
        <dbReference type="SAM" id="Phobius"/>
    </source>
</evidence>
<keyword evidence="3" id="KW-0472">Membrane</keyword>
<sequence length="433" mass="44275">VSSPLSSARSGRRTAAAPVGGRRAAREAAARHARRGRPAPGTPRHGRDRRRHRLLSKVGTGALGLVLFAGTGGALAYSDIQGNVDRQDISALLGDRPTGGAEAAPIDAKAGKALNLLVLGSDSRAGANDDHSGVDGMRADTTMIVHVSADRSRVEVVSIPRDALVDIPSCRLPNGTETRAANGAMFNSAFSIGGQTGDVGAAAACTIRTVENLTGVFIDDFVVVDFAGFISVVDALGGVPMNVDQNINDRQADLYLTAGCQVLDGHNALGFARVRKSVGDGSDISRIGRQQELVAAIAREALGKNLLTDLPALYQFLDAATSTLTTGPEVGQIPVLAGLANSLRGIDPASIAFATMPFDWAGARVRPAAEAADLWDALAADLAIEGTLSGTGEAPVPATPSSPADEGTETPSAPADDGAVSAAPEPTTPACTR</sequence>
<dbReference type="InterPro" id="IPR050922">
    <property type="entry name" value="LytR/CpsA/Psr_CW_biosynth"/>
</dbReference>
<dbReference type="Gene3D" id="3.40.630.190">
    <property type="entry name" value="LCP protein"/>
    <property type="match status" value="1"/>
</dbReference>
<keyword evidence="3" id="KW-0812">Transmembrane</keyword>